<accession>A0A6J4HLG2</accession>
<name>A0A6J4HLG2_9ACTN</name>
<dbReference type="AlphaFoldDB" id="A0A6J4HLG2"/>
<gene>
    <name evidence="2" type="ORF">AVDCRST_MAG52-828</name>
</gene>
<evidence type="ECO:0000256" key="1">
    <source>
        <dbReference type="SAM" id="MobiDB-lite"/>
    </source>
</evidence>
<evidence type="ECO:0000313" key="2">
    <source>
        <dbReference type="EMBL" id="CAA9227141.1"/>
    </source>
</evidence>
<reference evidence="2" key="1">
    <citation type="submission" date="2020-02" db="EMBL/GenBank/DDBJ databases">
        <authorList>
            <person name="Meier V. D."/>
        </authorList>
    </citation>
    <scope>NUCLEOTIDE SEQUENCE</scope>
    <source>
        <strain evidence="2">AVDCRST_MAG52</strain>
    </source>
</reference>
<organism evidence="2">
    <name type="scientific">uncultured Blastococcus sp</name>
    <dbReference type="NCBI Taxonomy" id="217144"/>
    <lineage>
        <taxon>Bacteria</taxon>
        <taxon>Bacillati</taxon>
        <taxon>Actinomycetota</taxon>
        <taxon>Actinomycetes</taxon>
        <taxon>Geodermatophilales</taxon>
        <taxon>Geodermatophilaceae</taxon>
        <taxon>Blastococcus</taxon>
        <taxon>environmental samples</taxon>
    </lineage>
</organism>
<feature type="region of interest" description="Disordered" evidence="1">
    <location>
        <begin position="1"/>
        <end position="82"/>
    </location>
</feature>
<protein>
    <submittedName>
        <fullName evidence="2">Uncharacterized protein</fullName>
    </submittedName>
</protein>
<proteinExistence type="predicted"/>
<dbReference type="EMBL" id="CADCTN010000055">
    <property type="protein sequence ID" value="CAA9227141.1"/>
    <property type="molecule type" value="Genomic_DNA"/>
</dbReference>
<sequence length="82" mass="8802">MVDGLPVGDLPLVTTSRHGGRRRPQGDGRGVVPVLEDSDQLMQFRDPVTSSQRGDQESRALPTVGQQYGEVDIAPTAQPHPA</sequence>